<evidence type="ECO:0000256" key="1">
    <source>
        <dbReference type="ARBA" id="ARBA00006754"/>
    </source>
</evidence>
<evidence type="ECO:0000313" key="6">
    <source>
        <dbReference type="Proteomes" id="UP000057134"/>
    </source>
</evidence>
<dbReference type="RefSeq" id="WP_054603646.1">
    <property type="nucleotide sequence ID" value="NZ_CP011269.1"/>
</dbReference>
<dbReference type="Gene3D" id="1.10.10.2840">
    <property type="entry name" value="PucR C-terminal helix-turn-helix domain"/>
    <property type="match status" value="1"/>
</dbReference>
<sequence>MLTAAPVTLKQLLALDLIDEYEVLAGQDGLHRPVRAVVVGSAVHEISELMAGSVVVFSREALAVDSLALDLAIRLAGGAGLSGIVVARSSRQVPLVTRRLADRLALPLIGIDDTPPAAVVTALDPYVRAPEIAGLRVLAEAARRFQHPPGSANALTTTLGATIGEPVCLVDAENRLVAGDPGLHELLGSAISPELLVGPRPVPLTIRAGDHDLLLQPVVVDPVGPAVYWIAIRLPDVLSGALLDPVRHAVGIAALSFAVRVASDAVRAERETQRRSLLLNEILEQPDDPGRRTLERAAALGWRLAGRHTAVLTLVSSSSGAFRPAALAAELEEQLAARGVAATLIERGEGWLFWTTDTSDSRALANCVRDALSAVEMAHPGLRLCAGVGDAHTGATGLRRSSEEARRAALLAQTTHRSAAVEHVDVTGTRRVLANWYGSVPMREAAAELLAPLTEADPSGDLIRTLRTYLDSQQSAKATGARLGVHRNTVMQRMDRIGQLLTVDLEDPDDRLAVHLAARAVDIAWDPPD</sequence>
<accession>A0A0N9Y8A0</accession>
<organism evidence="5 6">
    <name type="scientific">Mycolicibacterium fortuitum</name>
    <name type="common">Mycobacterium fortuitum</name>
    <dbReference type="NCBI Taxonomy" id="1766"/>
    <lineage>
        <taxon>Bacteria</taxon>
        <taxon>Bacillati</taxon>
        <taxon>Actinomycetota</taxon>
        <taxon>Actinomycetes</taxon>
        <taxon>Mycobacteriales</taxon>
        <taxon>Mycobacteriaceae</taxon>
        <taxon>Mycolicibacterium</taxon>
    </lineage>
</organism>
<dbReference type="InterPro" id="IPR025736">
    <property type="entry name" value="PucR_C-HTH_dom"/>
</dbReference>
<dbReference type="PANTHER" id="PTHR33744:SF1">
    <property type="entry name" value="DNA-BINDING TRANSCRIPTIONAL ACTIVATOR ADER"/>
    <property type="match status" value="1"/>
</dbReference>
<dbReference type="AlphaFoldDB" id="A0A0N9Y8A0"/>
<feature type="domain" description="CdaR GGDEF-like" evidence="4">
    <location>
        <begin position="292"/>
        <end position="409"/>
    </location>
</feature>
<feature type="domain" description="PucR C-terminal helix-turn-helix" evidence="3">
    <location>
        <begin position="462"/>
        <end position="520"/>
    </location>
</feature>
<dbReference type="STRING" id="1766.XA26_56550"/>
<evidence type="ECO:0000259" key="4">
    <source>
        <dbReference type="Pfam" id="PF17853"/>
    </source>
</evidence>
<gene>
    <name evidence="5" type="ORF">XA26_56550</name>
</gene>
<evidence type="ECO:0000259" key="3">
    <source>
        <dbReference type="Pfam" id="PF13556"/>
    </source>
</evidence>
<dbReference type="KEGG" id="mft:XA26_56550"/>
<dbReference type="InterPro" id="IPR012914">
    <property type="entry name" value="PucR_dom"/>
</dbReference>
<dbReference type="Pfam" id="PF07905">
    <property type="entry name" value="PucR"/>
    <property type="match status" value="1"/>
</dbReference>
<dbReference type="EMBL" id="CP011269">
    <property type="protein sequence ID" value="ALI29445.1"/>
    <property type="molecule type" value="Genomic_DNA"/>
</dbReference>
<dbReference type="PATRIC" id="fig|1766.6.peg.5626"/>
<feature type="domain" description="Purine catabolism PurC-like" evidence="2">
    <location>
        <begin position="11"/>
        <end position="114"/>
    </location>
</feature>
<dbReference type="Pfam" id="PF17853">
    <property type="entry name" value="GGDEF_2"/>
    <property type="match status" value="1"/>
</dbReference>
<reference evidence="5 6" key="1">
    <citation type="journal article" date="2015" name="MBio">
        <title>Enzymatic Degradation of Phenazines Can Generate Energy and Protect Sensitive Organisms from Toxicity.</title>
        <authorList>
            <person name="Costa K.C."/>
            <person name="Bergkessel M."/>
            <person name="Saunders S."/>
            <person name="Korlach J."/>
            <person name="Newman D.K."/>
        </authorList>
    </citation>
    <scope>NUCLEOTIDE SEQUENCE [LARGE SCALE GENOMIC DNA]</scope>
    <source>
        <strain evidence="5 6">CT6</strain>
    </source>
</reference>
<dbReference type="InterPro" id="IPR041522">
    <property type="entry name" value="CdaR_GGDEF"/>
</dbReference>
<dbReference type="Pfam" id="PF13556">
    <property type="entry name" value="HTH_30"/>
    <property type="match status" value="1"/>
</dbReference>
<dbReference type="InterPro" id="IPR042070">
    <property type="entry name" value="PucR_C-HTH_sf"/>
</dbReference>
<keyword evidence="6" id="KW-1185">Reference proteome</keyword>
<dbReference type="PANTHER" id="PTHR33744">
    <property type="entry name" value="CARBOHYDRATE DIACID REGULATOR"/>
    <property type="match status" value="1"/>
</dbReference>
<name>A0A0N9Y8A0_MYCFO</name>
<evidence type="ECO:0000259" key="2">
    <source>
        <dbReference type="Pfam" id="PF07905"/>
    </source>
</evidence>
<dbReference type="Proteomes" id="UP000057134">
    <property type="component" value="Chromosome"/>
</dbReference>
<protein>
    <recommendedName>
        <fullName evidence="7">PucR family transcriptional regulator</fullName>
    </recommendedName>
</protein>
<evidence type="ECO:0000313" key="5">
    <source>
        <dbReference type="EMBL" id="ALI29445.1"/>
    </source>
</evidence>
<dbReference type="InterPro" id="IPR051448">
    <property type="entry name" value="CdaR-like_regulators"/>
</dbReference>
<proteinExistence type="inferred from homology"/>
<comment type="similarity">
    <text evidence="1">Belongs to the CdaR family.</text>
</comment>
<evidence type="ECO:0008006" key="7">
    <source>
        <dbReference type="Google" id="ProtNLM"/>
    </source>
</evidence>